<dbReference type="AlphaFoldDB" id="A0A542UA96"/>
<dbReference type="EMBL" id="VFNX01000001">
    <property type="protein sequence ID" value="TQK96002.1"/>
    <property type="molecule type" value="Genomic_DNA"/>
</dbReference>
<reference evidence="1 2" key="1">
    <citation type="submission" date="2019-06" db="EMBL/GenBank/DDBJ databases">
        <title>Sequencing the genomes of 1000 actinobacteria strains.</title>
        <authorList>
            <person name="Klenk H.-P."/>
        </authorList>
    </citation>
    <scope>NUCLEOTIDE SEQUENCE [LARGE SCALE GENOMIC DNA]</scope>
    <source>
        <strain evidence="1 2">DSM 41929</strain>
    </source>
</reference>
<comment type="caution">
    <text evidence="1">The sequence shown here is derived from an EMBL/GenBank/DDBJ whole genome shotgun (WGS) entry which is preliminary data.</text>
</comment>
<dbReference type="RefSeq" id="WP_341874388.1">
    <property type="nucleotide sequence ID" value="NZ_JBPJFI010000001.1"/>
</dbReference>
<dbReference type="Proteomes" id="UP000318103">
    <property type="component" value="Unassembled WGS sequence"/>
</dbReference>
<protein>
    <submittedName>
        <fullName evidence="1">Uncharacterized protein</fullName>
    </submittedName>
</protein>
<keyword evidence="2" id="KW-1185">Reference proteome</keyword>
<accession>A0A542UA96</accession>
<gene>
    <name evidence="1" type="ORF">FB563_0929</name>
</gene>
<evidence type="ECO:0000313" key="2">
    <source>
        <dbReference type="Proteomes" id="UP000318103"/>
    </source>
</evidence>
<proteinExistence type="predicted"/>
<name>A0A542UA96_9ACTN</name>
<sequence>MTAAGGTKPKLDENTGRCYPVYWSPNGEKDPKLDWFQKYPVSSVSTADPQGGSEAVQHS</sequence>
<organism evidence="1 2">
    <name type="scientific">Streptomyces puniciscabiei</name>
    <dbReference type="NCBI Taxonomy" id="164348"/>
    <lineage>
        <taxon>Bacteria</taxon>
        <taxon>Bacillati</taxon>
        <taxon>Actinomycetota</taxon>
        <taxon>Actinomycetes</taxon>
        <taxon>Kitasatosporales</taxon>
        <taxon>Streptomycetaceae</taxon>
        <taxon>Streptomyces</taxon>
    </lineage>
</organism>
<evidence type="ECO:0000313" key="1">
    <source>
        <dbReference type="EMBL" id="TQK96002.1"/>
    </source>
</evidence>